<evidence type="ECO:0000256" key="4">
    <source>
        <dbReference type="SAM" id="MobiDB-lite"/>
    </source>
</evidence>
<organism evidence="5 6">
    <name type="scientific">Candidula unifasciata</name>
    <dbReference type="NCBI Taxonomy" id="100452"/>
    <lineage>
        <taxon>Eukaryota</taxon>
        <taxon>Metazoa</taxon>
        <taxon>Spiralia</taxon>
        <taxon>Lophotrochozoa</taxon>
        <taxon>Mollusca</taxon>
        <taxon>Gastropoda</taxon>
        <taxon>Heterobranchia</taxon>
        <taxon>Euthyneura</taxon>
        <taxon>Panpulmonata</taxon>
        <taxon>Eupulmonata</taxon>
        <taxon>Stylommatophora</taxon>
        <taxon>Helicina</taxon>
        <taxon>Helicoidea</taxon>
        <taxon>Geomitridae</taxon>
        <taxon>Candidula</taxon>
    </lineage>
</organism>
<gene>
    <name evidence="5" type="ORF">CUNI_LOCUS5319</name>
</gene>
<accession>A0A8S3YWP0</accession>
<keyword evidence="6" id="KW-1185">Reference proteome</keyword>
<evidence type="ECO:0000256" key="3">
    <source>
        <dbReference type="ARBA" id="ARBA00022833"/>
    </source>
</evidence>
<evidence type="ECO:0000256" key="1">
    <source>
        <dbReference type="ARBA" id="ARBA00022723"/>
    </source>
</evidence>
<comment type="caution">
    <text evidence="5">The sequence shown here is derived from an EMBL/GenBank/DDBJ whole genome shotgun (WGS) entry which is preliminary data.</text>
</comment>
<feature type="region of interest" description="Disordered" evidence="4">
    <location>
        <begin position="383"/>
        <end position="404"/>
    </location>
</feature>
<dbReference type="InterPro" id="IPR017907">
    <property type="entry name" value="Znf_RING_CS"/>
</dbReference>
<dbReference type="OrthoDB" id="6055081at2759"/>
<feature type="compositionally biased region" description="Basic and acidic residues" evidence="4">
    <location>
        <begin position="698"/>
        <end position="713"/>
    </location>
</feature>
<feature type="region of interest" description="Disordered" evidence="4">
    <location>
        <begin position="97"/>
        <end position="116"/>
    </location>
</feature>
<dbReference type="PROSITE" id="PS00518">
    <property type="entry name" value="ZF_RING_1"/>
    <property type="match status" value="1"/>
</dbReference>
<keyword evidence="3" id="KW-0862">Zinc</keyword>
<keyword evidence="1" id="KW-0479">Metal-binding</keyword>
<keyword evidence="2" id="KW-0863">Zinc-finger</keyword>
<evidence type="ECO:0000313" key="6">
    <source>
        <dbReference type="Proteomes" id="UP000678393"/>
    </source>
</evidence>
<evidence type="ECO:0000256" key="2">
    <source>
        <dbReference type="ARBA" id="ARBA00022771"/>
    </source>
</evidence>
<name>A0A8S3YWP0_9EUPU</name>
<dbReference type="EMBL" id="CAJHNH020000775">
    <property type="protein sequence ID" value="CAG5119761.1"/>
    <property type="molecule type" value="Genomic_DNA"/>
</dbReference>
<reference evidence="5" key="1">
    <citation type="submission" date="2021-04" db="EMBL/GenBank/DDBJ databases">
        <authorList>
            <consortium name="Molecular Ecology Group"/>
        </authorList>
    </citation>
    <scope>NUCLEOTIDE SEQUENCE</scope>
</reference>
<proteinExistence type="predicted"/>
<protein>
    <recommendedName>
        <fullName evidence="7">RING-type domain-containing protein</fullName>
    </recommendedName>
</protein>
<evidence type="ECO:0008006" key="7">
    <source>
        <dbReference type="Google" id="ProtNLM"/>
    </source>
</evidence>
<dbReference type="Proteomes" id="UP000678393">
    <property type="component" value="Unassembled WGS sequence"/>
</dbReference>
<evidence type="ECO:0000313" key="5">
    <source>
        <dbReference type="EMBL" id="CAG5119761.1"/>
    </source>
</evidence>
<feature type="compositionally biased region" description="Basic residues" evidence="4">
    <location>
        <begin position="395"/>
        <end position="404"/>
    </location>
</feature>
<feature type="region of interest" description="Disordered" evidence="4">
    <location>
        <begin position="1083"/>
        <end position="1177"/>
    </location>
</feature>
<feature type="compositionally biased region" description="Basic and acidic residues" evidence="4">
    <location>
        <begin position="1096"/>
        <end position="1110"/>
    </location>
</feature>
<feature type="region of interest" description="Disordered" evidence="4">
    <location>
        <begin position="688"/>
        <end position="735"/>
    </location>
</feature>
<dbReference type="GO" id="GO:0008270">
    <property type="term" value="F:zinc ion binding"/>
    <property type="evidence" value="ECO:0007669"/>
    <property type="project" value="UniProtKB-KW"/>
</dbReference>
<feature type="compositionally biased region" description="Polar residues" evidence="4">
    <location>
        <begin position="1112"/>
        <end position="1122"/>
    </location>
</feature>
<sequence>MAGDTSESLAAFVKADIDMDSARQDLCCCCQSSHIWDYSVATDSAPALLECGHSMCFNCVKTQWLDVETQDGTIFCLECSKRVSILHVNSTEKEVCEDQSVSEEQPLSTRSDDGSTGVWTLEQKDRIQPEGWVNAGICDNFVLKLITSNANSCLPGSALILDSTSGLVSNLLEPEDAAHSASSLTPIKEEIVSDKTLLGYIVEDSMSETGINNANVNDKIEVRGQTNTLASPDLNLKALLQMLEKNSLPSLGASVESNETNHGSECIARLENGYKEAIHSLEKSHTVCSNHELDRSGPEKQLCEEIGIEGDWFPIGIPQNESFISRKEKLPLVQSLPCTVYLPNSDTVASEDCISMNGMTPQCRTLKQLDRISGNPVSHVWYSQADRDFQNKSNPRSRRGRKRKPLLRHYQSELFMRPYLKHEHSPQLQLVKLVRRRAQDRKDEEKIAASVSREEKFLHKPELIKKHAEDPELAFMKTVDMPSGKRVEDIYVVPSVWISNEKKNAGKPSCVKEPLDFPESDLCSYLPGETNQRVPVQVPSHGSHPRLSNTCQHPCWRQGQSSFSGCQSIHCHPAANSSRRSLHSTSFSNAHTIRPTQNLYKVIRGHIITTLNAPKIEPVPSLKDLCKAVLGLDAEMAISQMRENKYAYLSQNHMATQHSLNDPSGVSKEMSLEIKTPKEFLDMRSASQHVPELPEMSSETKHTDKKNAKDTNNKVKKHPESASSMNSPSCDVKNPGKFDIRDGTEPLMDNQETLPENPLFTEDAKKSDGIKSISLGSDFCKHLQATKVAQQFHNQSVIYSSAEETESSQIQESFRYMYPTVGLINGTKSRGSDYIIPITSCKLTDVAKCEQPTSDCRLSLDDGGPKKIGLGSFSCPPYSLNSYPVMCDDSFSDDALESSLVNLPSLVSITKQIRNLSSLEPLNKPLASLTTALQLLSSAEKTLCDCNFVVYRQVKYDTKSKLGHLNLCIRKLGDVIITLGGTLQEWMKETSNRCFKTMGILTELYNSNVVALTELITPYFHYICELIASCHSEVGPWNKQEPSDHGTAKRLGNHLSVTPAGWLDANIANTVSYRTDSLESHAFGDSQQSLSPKGFKRQDYDPLLPSKEDSETSLSGQGSAKSSPRAKGISAKRGRPQGFKNSQRRIQVNHLKNKPKQVLSPLGPRRNQSTYSDLKCRGPSGKLLPNKILINMTMDSIWDEGSATDIHRSQTIASHMVADHVSDDSMYGKDDQQMVEVTSSTTAWVLPSDTKDTYLEVSSIEESKDFSTESSPSKKLKYEQDDASTLSNIVVALPEGINIVVSSAFSQTTPTPSTGSANTMTLHDSTGRSLNICAADFQNIFFIHNSENPGSFLQLDPQLSVALLNNLRENKDVQEQFQMELTPGDQRAAVSDSIKDEVGESEADSCLDPNVNIVGGNGFICGPSSSEDADSL</sequence>